<dbReference type="Proteomes" id="UP000603865">
    <property type="component" value="Unassembled WGS sequence"/>
</dbReference>
<keyword evidence="2" id="KW-1185">Reference proteome</keyword>
<reference evidence="1" key="1">
    <citation type="journal article" date="2014" name="Int. J. Syst. Evol. Microbiol.">
        <title>Complete genome sequence of Corynebacterium casei LMG S-19264T (=DSM 44701T), isolated from a smear-ripened cheese.</title>
        <authorList>
            <consortium name="US DOE Joint Genome Institute (JGI-PGF)"/>
            <person name="Walter F."/>
            <person name="Albersmeier A."/>
            <person name="Kalinowski J."/>
            <person name="Ruckert C."/>
        </authorList>
    </citation>
    <scope>NUCLEOTIDE SEQUENCE</scope>
    <source>
        <strain evidence="1">JCM 31311</strain>
    </source>
</reference>
<protein>
    <submittedName>
        <fullName evidence="1">Uncharacterized protein</fullName>
    </submittedName>
</protein>
<accession>A0A918F271</accession>
<evidence type="ECO:0000313" key="2">
    <source>
        <dbReference type="Proteomes" id="UP000603865"/>
    </source>
</evidence>
<dbReference type="EMBL" id="BMQL01000001">
    <property type="protein sequence ID" value="GGQ94602.1"/>
    <property type="molecule type" value="Genomic_DNA"/>
</dbReference>
<proteinExistence type="predicted"/>
<name>A0A918F271_9DEIO</name>
<evidence type="ECO:0000313" key="1">
    <source>
        <dbReference type="EMBL" id="GGQ94602.1"/>
    </source>
</evidence>
<organism evidence="1 2">
    <name type="scientific">Deinococcus ruber</name>
    <dbReference type="NCBI Taxonomy" id="1848197"/>
    <lineage>
        <taxon>Bacteria</taxon>
        <taxon>Thermotogati</taxon>
        <taxon>Deinococcota</taxon>
        <taxon>Deinococci</taxon>
        <taxon>Deinococcales</taxon>
        <taxon>Deinococcaceae</taxon>
        <taxon>Deinococcus</taxon>
    </lineage>
</organism>
<comment type="caution">
    <text evidence="1">The sequence shown here is derived from an EMBL/GenBank/DDBJ whole genome shotgun (WGS) entry which is preliminary data.</text>
</comment>
<reference evidence="1" key="2">
    <citation type="submission" date="2020-09" db="EMBL/GenBank/DDBJ databases">
        <authorList>
            <person name="Sun Q."/>
            <person name="Ohkuma M."/>
        </authorList>
    </citation>
    <scope>NUCLEOTIDE SEQUENCE</scope>
    <source>
        <strain evidence="1">JCM 31311</strain>
    </source>
</reference>
<gene>
    <name evidence="1" type="ORF">GCM10008957_03460</name>
</gene>
<sequence length="101" mass="11309">MESGSASDVLEYVLASAIRDGLIVRYQTCWSEASVLVRVTFPVWAYHRVSAAAFARDLVRQLGPWKIDVEVQGITDAQPSAPLYERLHRISRHLRQLGTVG</sequence>
<dbReference type="AlphaFoldDB" id="A0A918F271"/>